<dbReference type="Gene3D" id="1.10.1200.10">
    <property type="entry name" value="ACP-like"/>
    <property type="match status" value="1"/>
</dbReference>
<keyword evidence="5" id="KW-1185">Reference proteome</keyword>
<organism evidence="4 5">
    <name type="scientific">Streptomyces sparsogenes DSM 40356</name>
    <dbReference type="NCBI Taxonomy" id="1331668"/>
    <lineage>
        <taxon>Bacteria</taxon>
        <taxon>Bacillati</taxon>
        <taxon>Actinomycetota</taxon>
        <taxon>Actinomycetes</taxon>
        <taxon>Kitasatosporales</taxon>
        <taxon>Streptomycetaceae</taxon>
        <taxon>Streptomyces</taxon>
    </lineage>
</organism>
<proteinExistence type="predicted"/>
<dbReference type="GO" id="GO:0017000">
    <property type="term" value="P:antibiotic biosynthetic process"/>
    <property type="evidence" value="ECO:0007669"/>
    <property type="project" value="UniProtKB-ARBA"/>
</dbReference>
<dbReference type="InterPro" id="IPR009081">
    <property type="entry name" value="PP-bd_ACP"/>
</dbReference>
<gene>
    <name evidence="4" type="ORF">SPAR_38774</name>
</gene>
<evidence type="ECO:0000313" key="4">
    <source>
        <dbReference type="EMBL" id="OMI33963.1"/>
    </source>
</evidence>
<comment type="caution">
    <text evidence="4">The sequence shown here is derived from an EMBL/GenBank/DDBJ whole genome shotgun (WGS) entry which is preliminary data.</text>
</comment>
<dbReference type="GO" id="GO:0031177">
    <property type="term" value="F:phosphopantetheine binding"/>
    <property type="evidence" value="ECO:0007669"/>
    <property type="project" value="InterPro"/>
</dbReference>
<feature type="domain" description="Carrier" evidence="3">
    <location>
        <begin position="6"/>
        <end position="84"/>
    </location>
</feature>
<evidence type="ECO:0000256" key="2">
    <source>
        <dbReference type="ARBA" id="ARBA00022553"/>
    </source>
</evidence>
<evidence type="ECO:0000256" key="1">
    <source>
        <dbReference type="ARBA" id="ARBA00022450"/>
    </source>
</evidence>
<keyword evidence="2" id="KW-0597">Phosphoprotein</keyword>
<protein>
    <submittedName>
        <fullName evidence="4">Phosphopantetheine-binding protein</fullName>
    </submittedName>
</protein>
<dbReference type="InterPro" id="IPR006162">
    <property type="entry name" value="Ppantetheine_attach_site"/>
</dbReference>
<dbReference type="Pfam" id="PF00550">
    <property type="entry name" value="PP-binding"/>
    <property type="match status" value="1"/>
</dbReference>
<dbReference type="Proteomes" id="UP000186168">
    <property type="component" value="Unassembled WGS sequence"/>
</dbReference>
<keyword evidence="1" id="KW-0596">Phosphopantetheine</keyword>
<dbReference type="PROSITE" id="PS50075">
    <property type="entry name" value="CARRIER"/>
    <property type="match status" value="1"/>
</dbReference>
<dbReference type="STRING" id="67365.GCA_001704635_04872"/>
<dbReference type="PROSITE" id="PS00012">
    <property type="entry name" value="PHOSPHOPANTETHEINE"/>
    <property type="match status" value="1"/>
</dbReference>
<dbReference type="InterPro" id="IPR036736">
    <property type="entry name" value="ACP-like_sf"/>
</dbReference>
<evidence type="ECO:0000259" key="3">
    <source>
        <dbReference type="PROSITE" id="PS50075"/>
    </source>
</evidence>
<dbReference type="EMBL" id="ASQP01000500">
    <property type="protein sequence ID" value="OMI33963.1"/>
    <property type="molecule type" value="Genomic_DNA"/>
</dbReference>
<dbReference type="InterPro" id="IPR020806">
    <property type="entry name" value="PKS_PP-bd"/>
</dbReference>
<dbReference type="GeneID" id="96742507"/>
<dbReference type="AlphaFoldDB" id="A0A1R1S6V5"/>
<name>A0A1R1S6V5_9ACTN</name>
<reference evidence="4 5" key="1">
    <citation type="submission" date="2013-05" db="EMBL/GenBank/DDBJ databases">
        <title>Genome sequence of Streptomyces sparsogenes DSM 40356.</title>
        <authorList>
            <person name="Coyne S."/>
            <person name="Seebeck F.P."/>
        </authorList>
    </citation>
    <scope>NUCLEOTIDE SEQUENCE [LARGE SCALE GENOMIC DNA]</scope>
    <source>
        <strain evidence="4 5">DSM 40356</strain>
    </source>
</reference>
<dbReference type="RefSeq" id="WP_065959722.1">
    <property type="nucleotide sequence ID" value="NZ_ASQP01000500.1"/>
</dbReference>
<dbReference type="SMART" id="SM00823">
    <property type="entry name" value="PKS_PP"/>
    <property type="match status" value="1"/>
</dbReference>
<accession>A0A1R1S6V5</accession>
<dbReference type="SUPFAM" id="SSF47336">
    <property type="entry name" value="ACP-like"/>
    <property type="match status" value="1"/>
</dbReference>
<sequence length="94" mass="10361">MTRTTRMTLSELTTLLRECAGEDETVDLDGDVLDTPFTDLNYDSLAVLQTVGRIEREYGVLLADDTVAEAATPRLLLRYVNAGLTEARTRPAQA</sequence>
<evidence type="ECO:0000313" key="5">
    <source>
        <dbReference type="Proteomes" id="UP000186168"/>
    </source>
</evidence>